<dbReference type="Gene3D" id="3.40.50.620">
    <property type="entry name" value="HUPs"/>
    <property type="match status" value="1"/>
</dbReference>
<feature type="domain" description="2-thiouridine synthetase TtuA-like N-terminal LIM" evidence="3">
    <location>
        <begin position="2"/>
        <end position="27"/>
    </location>
</feature>
<keyword evidence="1" id="KW-0808">Transferase</keyword>
<evidence type="ECO:0000313" key="5">
    <source>
        <dbReference type="Proteomes" id="UP001333102"/>
    </source>
</evidence>
<evidence type="ECO:0000259" key="3">
    <source>
        <dbReference type="Pfam" id="PF22082"/>
    </source>
</evidence>
<dbReference type="InterPro" id="IPR014729">
    <property type="entry name" value="Rossmann-like_a/b/a_fold"/>
</dbReference>
<dbReference type="Pfam" id="PF22082">
    <property type="entry name" value="TtuA_LIM_N"/>
    <property type="match status" value="1"/>
</dbReference>
<gene>
    <name evidence="4" type="ORF">VLY81_02110</name>
</gene>
<evidence type="ECO:0000256" key="1">
    <source>
        <dbReference type="ARBA" id="ARBA00022679"/>
    </source>
</evidence>
<sequence>MKCVKCRQPAVVEVRRHNAGFCREHFVEHVLRQVERTIDELDMLRRDDRILVAVSGGKDSLALWDILQRLGYRADGLHVHLGIGEYSSESAVKTRAFAEGRGLTLHEVSVAEELGFGIEELSRRTRRIPCSACGTTKRHLFNRFAREHGYTVVATGHNLDDEAATLLGNILHWQTEYLGRQSAAMEATESGLVRKVKPLVRLAEREVAAYAVLQGIDYQVDECPMAVGATSHLYKEVLNRLEEVAPGTKHQFLWGFYERGRRHFPHESRTLNACKVCGEPTTGEICAYCRLAERARAAAAGTR</sequence>
<evidence type="ECO:0000259" key="2">
    <source>
        <dbReference type="Pfam" id="PF01171"/>
    </source>
</evidence>
<organism evidence="4 5">
    <name type="scientific">Geochorda subterranea</name>
    <dbReference type="NCBI Taxonomy" id="3109564"/>
    <lineage>
        <taxon>Bacteria</taxon>
        <taxon>Bacillati</taxon>
        <taxon>Bacillota</taxon>
        <taxon>Limnochordia</taxon>
        <taxon>Limnochordales</taxon>
        <taxon>Geochordaceae</taxon>
        <taxon>Geochorda</taxon>
    </lineage>
</organism>
<dbReference type="CDD" id="cd01993">
    <property type="entry name" value="TtuA-like"/>
    <property type="match status" value="1"/>
</dbReference>
<name>A0ABZ1BQX6_9FIRM</name>
<dbReference type="Pfam" id="PF01171">
    <property type="entry name" value="ATP_bind_3"/>
    <property type="match status" value="1"/>
</dbReference>
<dbReference type="PIRSF" id="PIRSF004976">
    <property type="entry name" value="ATPase_YdaO"/>
    <property type="match status" value="1"/>
</dbReference>
<dbReference type="InterPro" id="IPR011063">
    <property type="entry name" value="TilS/TtcA_N"/>
</dbReference>
<proteinExistence type="predicted"/>
<dbReference type="InterPro" id="IPR035107">
    <property type="entry name" value="tRNA_thiolation_TtcA_Ctu1"/>
</dbReference>
<dbReference type="EMBL" id="CP141614">
    <property type="protein sequence ID" value="WRP14991.1"/>
    <property type="molecule type" value="Genomic_DNA"/>
</dbReference>
<reference evidence="5" key="1">
    <citation type="submission" date="2023-12" db="EMBL/GenBank/DDBJ databases">
        <title>Novel isolates from deep terrestrial aquifers shed light on the physiology and ecology of the class Limnochordia.</title>
        <authorList>
            <person name="Karnachuk O.V."/>
            <person name="Lukina A.P."/>
            <person name="Avakyan M.R."/>
            <person name="Kadnikov V."/>
            <person name="Begmatov S."/>
            <person name="Beletsky A.V."/>
            <person name="Mardanov A.V."/>
            <person name="Ravin N.V."/>
        </authorList>
    </citation>
    <scope>NUCLEOTIDE SEQUENCE [LARGE SCALE GENOMIC DNA]</scope>
    <source>
        <strain evidence="5">LN</strain>
    </source>
</reference>
<dbReference type="SUPFAM" id="SSF52402">
    <property type="entry name" value="Adenine nucleotide alpha hydrolases-like"/>
    <property type="match status" value="1"/>
</dbReference>
<dbReference type="RefSeq" id="WP_324669380.1">
    <property type="nucleotide sequence ID" value="NZ_CP141614.1"/>
</dbReference>
<dbReference type="InterPro" id="IPR000541">
    <property type="entry name" value="Ncs6/Tuc1/Ctu1"/>
</dbReference>
<protein>
    <submittedName>
        <fullName evidence="4">TIGR00269 family protein</fullName>
    </submittedName>
</protein>
<evidence type="ECO:0000313" key="4">
    <source>
        <dbReference type="EMBL" id="WRP14991.1"/>
    </source>
</evidence>
<dbReference type="Proteomes" id="UP001333102">
    <property type="component" value="Chromosome"/>
</dbReference>
<feature type="domain" description="tRNA(Ile)-lysidine/2-thiocytidine synthase N-terminal" evidence="2">
    <location>
        <begin position="50"/>
        <end position="222"/>
    </location>
</feature>
<accession>A0ABZ1BQX6</accession>
<keyword evidence="5" id="KW-1185">Reference proteome</keyword>
<dbReference type="InterPro" id="IPR054306">
    <property type="entry name" value="TtuA-like_LIM_N"/>
</dbReference>
<dbReference type="NCBIfam" id="TIGR00269">
    <property type="entry name" value="TIGR00269 family protein"/>
    <property type="match status" value="1"/>
</dbReference>
<dbReference type="PANTHER" id="PTHR11807:SF27">
    <property type="entry name" value="TRNA-5-METHYLURIDINE(54) 2-SULFURTRANSFERASE"/>
    <property type="match status" value="1"/>
</dbReference>
<dbReference type="PANTHER" id="PTHR11807">
    <property type="entry name" value="ATPASES OF THE PP SUPERFAMILY-RELATED"/>
    <property type="match status" value="1"/>
</dbReference>